<sequence>MHWSAYEVFSVLSGIVLIGLALVPSMKAKDRAWSALGGIAFAGYGFYVAGQDSGTWTFPVVIFVIPFAAVLYLLVAKFGKGSTEDGDR</sequence>
<name>A0ABP4M7T3_9ACTN</name>
<keyword evidence="1" id="KW-1133">Transmembrane helix</keyword>
<evidence type="ECO:0000313" key="2">
    <source>
        <dbReference type="EMBL" id="GAA1539395.1"/>
    </source>
</evidence>
<dbReference type="EMBL" id="BAAAQD010000015">
    <property type="protein sequence ID" value="GAA1539395.1"/>
    <property type="molecule type" value="Genomic_DNA"/>
</dbReference>
<protein>
    <submittedName>
        <fullName evidence="2">Uncharacterized protein</fullName>
    </submittedName>
</protein>
<keyword evidence="1" id="KW-0472">Membrane</keyword>
<proteinExistence type="predicted"/>
<evidence type="ECO:0000256" key="1">
    <source>
        <dbReference type="SAM" id="Phobius"/>
    </source>
</evidence>
<accession>A0ABP4M7T3</accession>
<organism evidence="2 3">
    <name type="scientific">Dactylosporangium maewongense</name>
    <dbReference type="NCBI Taxonomy" id="634393"/>
    <lineage>
        <taxon>Bacteria</taxon>
        <taxon>Bacillati</taxon>
        <taxon>Actinomycetota</taxon>
        <taxon>Actinomycetes</taxon>
        <taxon>Micromonosporales</taxon>
        <taxon>Micromonosporaceae</taxon>
        <taxon>Dactylosporangium</taxon>
    </lineage>
</organism>
<reference evidence="3" key="1">
    <citation type="journal article" date="2019" name="Int. J. Syst. Evol. Microbiol.">
        <title>The Global Catalogue of Microorganisms (GCM) 10K type strain sequencing project: providing services to taxonomists for standard genome sequencing and annotation.</title>
        <authorList>
            <consortium name="The Broad Institute Genomics Platform"/>
            <consortium name="The Broad Institute Genome Sequencing Center for Infectious Disease"/>
            <person name="Wu L."/>
            <person name="Ma J."/>
        </authorList>
    </citation>
    <scope>NUCLEOTIDE SEQUENCE [LARGE SCALE GENOMIC DNA]</scope>
    <source>
        <strain evidence="3">JCM 15933</strain>
    </source>
</reference>
<feature type="transmembrane region" description="Helical" evidence="1">
    <location>
        <begin position="56"/>
        <end position="75"/>
    </location>
</feature>
<evidence type="ECO:0000313" key="3">
    <source>
        <dbReference type="Proteomes" id="UP001501470"/>
    </source>
</evidence>
<dbReference type="Proteomes" id="UP001501470">
    <property type="component" value="Unassembled WGS sequence"/>
</dbReference>
<keyword evidence="1" id="KW-0812">Transmembrane</keyword>
<comment type="caution">
    <text evidence="2">The sequence shown here is derived from an EMBL/GenBank/DDBJ whole genome shotgun (WGS) entry which is preliminary data.</text>
</comment>
<dbReference type="RefSeq" id="WP_344506491.1">
    <property type="nucleotide sequence ID" value="NZ_BAAAQD010000015.1"/>
</dbReference>
<feature type="transmembrane region" description="Helical" evidence="1">
    <location>
        <begin position="6"/>
        <end position="25"/>
    </location>
</feature>
<keyword evidence="3" id="KW-1185">Reference proteome</keyword>
<gene>
    <name evidence="2" type="ORF">GCM10009827_068330</name>
</gene>
<feature type="transmembrane region" description="Helical" evidence="1">
    <location>
        <begin position="32"/>
        <end position="50"/>
    </location>
</feature>